<keyword evidence="3" id="KW-1185">Reference proteome</keyword>
<dbReference type="AlphaFoldDB" id="A0A6A6LYB1"/>
<comment type="caution">
    <text evidence="2">The sequence shown here is derived from an EMBL/GenBank/DDBJ whole genome shotgun (WGS) entry which is preliminary data.</text>
</comment>
<dbReference type="Proteomes" id="UP000467840">
    <property type="component" value="Chromosome 9"/>
</dbReference>
<accession>A0A6A6LYB1</accession>
<protein>
    <recommendedName>
        <fullName evidence="1">Myb/SANT-like domain-containing protein</fullName>
    </recommendedName>
</protein>
<evidence type="ECO:0000313" key="2">
    <source>
        <dbReference type="EMBL" id="KAF2306451.1"/>
    </source>
</evidence>
<dbReference type="InterPro" id="IPR024752">
    <property type="entry name" value="Myb/SANT-like_dom"/>
</dbReference>
<feature type="domain" description="Myb/SANT-like" evidence="1">
    <location>
        <begin position="83"/>
        <end position="167"/>
    </location>
</feature>
<evidence type="ECO:0000313" key="3">
    <source>
        <dbReference type="Proteomes" id="UP000467840"/>
    </source>
</evidence>
<sequence>MGGLSTYGRVLRDAISRPNGLKVPQGCYYLADAGYTNCKGFLTPYRGNVIILMNGKRQPQIAEDYFNMNTPKLEMMDFVESSQVTRGRGKNKRIWTSEEDNALVEALQEVATDPKWKKENGWKNGYLLQVKILKAKYNAMADMLNKSGFGWDETRKMIQCEKSVYDEWCKSHNEAKGLWNVVFPLFDMIGELVGRDRATGKGVETFDDAIENMEKEMAVDLDKDDLFEDMTGNHSVDQHAIEKEIADENKRVTEQKKMVVNELLEIEGLTETEVMYAAVILKAEQHKREVFYELPTNLRKQFKSS</sequence>
<dbReference type="PANTHER" id="PTHR46250">
    <property type="entry name" value="MYB/SANT-LIKE DNA-BINDING DOMAIN PROTEIN-RELATED"/>
    <property type="match status" value="1"/>
</dbReference>
<proteinExistence type="predicted"/>
<dbReference type="EMBL" id="JAAGAX010000008">
    <property type="protein sequence ID" value="KAF2306451.1"/>
    <property type="molecule type" value="Genomic_DNA"/>
</dbReference>
<gene>
    <name evidence="2" type="ORF">GH714_018207</name>
</gene>
<reference evidence="2 3" key="1">
    <citation type="journal article" date="2020" name="Mol. Plant">
        <title>The Chromosome-Based Rubber Tree Genome Provides New Insights into Spurge Genome Evolution and Rubber Biosynthesis.</title>
        <authorList>
            <person name="Liu J."/>
            <person name="Shi C."/>
            <person name="Shi C.C."/>
            <person name="Li W."/>
            <person name="Zhang Q.J."/>
            <person name="Zhang Y."/>
            <person name="Li K."/>
            <person name="Lu H.F."/>
            <person name="Shi C."/>
            <person name="Zhu S.T."/>
            <person name="Xiao Z.Y."/>
            <person name="Nan H."/>
            <person name="Yue Y."/>
            <person name="Zhu X.G."/>
            <person name="Wu Y."/>
            <person name="Hong X.N."/>
            <person name="Fan G.Y."/>
            <person name="Tong Y."/>
            <person name="Zhang D."/>
            <person name="Mao C.L."/>
            <person name="Liu Y.L."/>
            <person name="Hao S.J."/>
            <person name="Liu W.Q."/>
            <person name="Lv M.Q."/>
            <person name="Zhang H.B."/>
            <person name="Liu Y."/>
            <person name="Hu-Tang G.R."/>
            <person name="Wang J.P."/>
            <person name="Wang J.H."/>
            <person name="Sun Y.H."/>
            <person name="Ni S.B."/>
            <person name="Chen W.B."/>
            <person name="Zhang X.C."/>
            <person name="Jiao Y.N."/>
            <person name="Eichler E.E."/>
            <person name="Li G.H."/>
            <person name="Liu X."/>
            <person name="Gao L.Z."/>
        </authorList>
    </citation>
    <scope>NUCLEOTIDE SEQUENCE [LARGE SCALE GENOMIC DNA]</scope>
    <source>
        <strain evidence="3">cv. GT1</strain>
        <tissue evidence="2">Leaf</tissue>
    </source>
</reference>
<name>A0A6A6LYB1_HEVBR</name>
<organism evidence="2 3">
    <name type="scientific">Hevea brasiliensis</name>
    <name type="common">Para rubber tree</name>
    <name type="synonym">Siphonia brasiliensis</name>
    <dbReference type="NCBI Taxonomy" id="3981"/>
    <lineage>
        <taxon>Eukaryota</taxon>
        <taxon>Viridiplantae</taxon>
        <taxon>Streptophyta</taxon>
        <taxon>Embryophyta</taxon>
        <taxon>Tracheophyta</taxon>
        <taxon>Spermatophyta</taxon>
        <taxon>Magnoliopsida</taxon>
        <taxon>eudicotyledons</taxon>
        <taxon>Gunneridae</taxon>
        <taxon>Pentapetalae</taxon>
        <taxon>rosids</taxon>
        <taxon>fabids</taxon>
        <taxon>Malpighiales</taxon>
        <taxon>Euphorbiaceae</taxon>
        <taxon>Crotonoideae</taxon>
        <taxon>Micrandreae</taxon>
        <taxon>Hevea</taxon>
    </lineage>
</organism>
<evidence type="ECO:0000259" key="1">
    <source>
        <dbReference type="Pfam" id="PF12776"/>
    </source>
</evidence>
<dbReference type="Pfam" id="PF12776">
    <property type="entry name" value="Myb_DNA-bind_3"/>
    <property type="match status" value="1"/>
</dbReference>
<dbReference type="PANTHER" id="PTHR46250:SF15">
    <property type="entry name" value="OS01G0523800 PROTEIN"/>
    <property type="match status" value="1"/>
</dbReference>